<dbReference type="Proteomes" id="UP001165269">
    <property type="component" value="Unassembled WGS sequence"/>
</dbReference>
<evidence type="ECO:0000313" key="3">
    <source>
        <dbReference type="Proteomes" id="UP001165269"/>
    </source>
</evidence>
<organism evidence="2 3">
    <name type="scientific">Streptomyces cylindrosporus</name>
    <dbReference type="NCBI Taxonomy" id="2927583"/>
    <lineage>
        <taxon>Bacteria</taxon>
        <taxon>Bacillati</taxon>
        <taxon>Actinomycetota</taxon>
        <taxon>Actinomycetes</taxon>
        <taxon>Kitasatosporales</taxon>
        <taxon>Streptomycetaceae</taxon>
        <taxon>Streptomyces</taxon>
    </lineage>
</organism>
<dbReference type="EMBL" id="JALDAY010000003">
    <property type="protein sequence ID" value="MCI3271412.1"/>
    <property type="molecule type" value="Genomic_DNA"/>
</dbReference>
<evidence type="ECO:0000256" key="1">
    <source>
        <dbReference type="SAM" id="MobiDB-lite"/>
    </source>
</evidence>
<feature type="region of interest" description="Disordered" evidence="1">
    <location>
        <begin position="73"/>
        <end position="92"/>
    </location>
</feature>
<reference evidence="2" key="1">
    <citation type="submission" date="2022-03" db="EMBL/GenBank/DDBJ databases">
        <title>Streptomyces 7R015 and 7R016 isolated from Barleria lupulina in Thailand.</title>
        <authorList>
            <person name="Kanchanasin P."/>
            <person name="Phongsopitanun W."/>
            <person name="Tanasupawat S."/>
        </authorList>
    </citation>
    <scope>NUCLEOTIDE SEQUENCE</scope>
    <source>
        <strain evidence="2">7R015</strain>
    </source>
</reference>
<proteinExistence type="predicted"/>
<accession>A0ABS9Y2H3</accession>
<comment type="caution">
    <text evidence="2">The sequence shown here is derived from an EMBL/GenBank/DDBJ whole genome shotgun (WGS) entry which is preliminary data.</text>
</comment>
<protein>
    <submittedName>
        <fullName evidence="2">Uncharacterized protein</fullName>
    </submittedName>
</protein>
<sequence>MSTPPPVGKPISVKVDAQLYYDLQTMLSTGMTITDAVRSAMRIVAGTYRKVWDHTDVPSGVRPTIERFWITRYDPGDEPERGTSQSTVPTAYWLRATPERTETAPRPTEAPAPAAAVRPEGPWPDSQ</sequence>
<dbReference type="RefSeq" id="WP_242763949.1">
    <property type="nucleotide sequence ID" value="NZ_JALDAY010000003.1"/>
</dbReference>
<keyword evidence="3" id="KW-1185">Reference proteome</keyword>
<gene>
    <name evidence="2" type="ORF">MQP27_09845</name>
</gene>
<feature type="region of interest" description="Disordered" evidence="1">
    <location>
        <begin position="97"/>
        <end position="127"/>
    </location>
</feature>
<evidence type="ECO:0000313" key="2">
    <source>
        <dbReference type="EMBL" id="MCI3271412.1"/>
    </source>
</evidence>
<name>A0ABS9Y2H3_9ACTN</name>
<feature type="compositionally biased region" description="Low complexity" evidence="1">
    <location>
        <begin position="104"/>
        <end position="120"/>
    </location>
</feature>